<dbReference type="EMBL" id="CP120682">
    <property type="protein sequence ID" value="WKN37529.1"/>
    <property type="molecule type" value="Genomic_DNA"/>
</dbReference>
<dbReference type="SUPFAM" id="SSF56935">
    <property type="entry name" value="Porins"/>
    <property type="match status" value="1"/>
</dbReference>
<dbReference type="InterPro" id="IPR012910">
    <property type="entry name" value="Plug_dom"/>
</dbReference>
<protein>
    <submittedName>
        <fullName evidence="10">Outer membrane beta-barrel family protein</fullName>
    </submittedName>
</protein>
<dbReference type="InterPro" id="IPR037066">
    <property type="entry name" value="Plug_dom_sf"/>
</dbReference>
<keyword evidence="5 7" id="KW-0472">Membrane</keyword>
<evidence type="ECO:0000256" key="3">
    <source>
        <dbReference type="ARBA" id="ARBA00022452"/>
    </source>
</evidence>
<comment type="similarity">
    <text evidence="7">Belongs to the TonB-dependent receptor family.</text>
</comment>
<dbReference type="InterPro" id="IPR036942">
    <property type="entry name" value="Beta-barrel_TonB_sf"/>
</dbReference>
<evidence type="ECO:0000256" key="6">
    <source>
        <dbReference type="ARBA" id="ARBA00023237"/>
    </source>
</evidence>
<keyword evidence="6 7" id="KW-0998">Cell outer membrane</keyword>
<name>A0AA49GTP7_9BACT</name>
<reference evidence="10" key="2">
    <citation type="journal article" date="2024" name="Antonie Van Leeuwenhoek">
        <title>Roseihalotalea indica gen. nov., sp. nov., a halophilic Bacteroidetes from mesopelagic Southwest Indian Ocean with higher carbohydrate metabolic potential.</title>
        <authorList>
            <person name="Chen B."/>
            <person name="Zhang M."/>
            <person name="Lin D."/>
            <person name="Ye J."/>
            <person name="Tang K."/>
        </authorList>
    </citation>
    <scope>NUCLEOTIDE SEQUENCE</scope>
    <source>
        <strain evidence="10">TK19036</strain>
    </source>
</reference>
<accession>A0AA49GTP7</accession>
<gene>
    <name evidence="10" type="ORF">K4G66_02245</name>
</gene>
<evidence type="ECO:0000256" key="2">
    <source>
        <dbReference type="ARBA" id="ARBA00022448"/>
    </source>
</evidence>
<comment type="subcellular location">
    <subcellularLocation>
        <location evidence="1 7">Cell outer membrane</location>
        <topology evidence="1 7">Multi-pass membrane protein</topology>
    </subcellularLocation>
</comment>
<feature type="domain" description="TonB-dependent receptor plug" evidence="8">
    <location>
        <begin position="147"/>
        <end position="219"/>
    </location>
</feature>
<evidence type="ECO:0000256" key="5">
    <source>
        <dbReference type="ARBA" id="ARBA00023136"/>
    </source>
</evidence>
<proteinExistence type="inferred from homology"/>
<evidence type="ECO:0000256" key="1">
    <source>
        <dbReference type="ARBA" id="ARBA00004571"/>
    </source>
</evidence>
<evidence type="ECO:0000259" key="9">
    <source>
        <dbReference type="Pfam" id="PF14905"/>
    </source>
</evidence>
<evidence type="ECO:0000259" key="8">
    <source>
        <dbReference type="Pfam" id="PF07715"/>
    </source>
</evidence>
<dbReference type="AlphaFoldDB" id="A0AA49GTP7"/>
<feature type="domain" description="Outer membrane protein beta-barrel" evidence="9">
    <location>
        <begin position="372"/>
        <end position="774"/>
    </location>
</feature>
<dbReference type="Gene3D" id="2.40.170.20">
    <property type="entry name" value="TonB-dependent receptor, beta-barrel domain"/>
    <property type="match status" value="1"/>
</dbReference>
<keyword evidence="2 7" id="KW-0813">Transport</keyword>
<dbReference type="Gene3D" id="2.60.40.1120">
    <property type="entry name" value="Carboxypeptidase-like, regulatory domain"/>
    <property type="match status" value="1"/>
</dbReference>
<keyword evidence="3 7" id="KW-1134">Transmembrane beta strand</keyword>
<dbReference type="PANTHER" id="PTHR40980">
    <property type="entry name" value="PLUG DOMAIN-CONTAINING PROTEIN"/>
    <property type="match status" value="1"/>
</dbReference>
<evidence type="ECO:0000313" key="10">
    <source>
        <dbReference type="EMBL" id="WKN37529.1"/>
    </source>
</evidence>
<dbReference type="GO" id="GO:0009279">
    <property type="term" value="C:cell outer membrane"/>
    <property type="evidence" value="ECO:0007669"/>
    <property type="project" value="UniProtKB-SubCell"/>
</dbReference>
<dbReference type="Gene3D" id="2.170.130.10">
    <property type="entry name" value="TonB-dependent receptor, plug domain"/>
    <property type="match status" value="1"/>
</dbReference>
<evidence type="ECO:0000256" key="7">
    <source>
        <dbReference type="PROSITE-ProRule" id="PRU01360"/>
    </source>
</evidence>
<dbReference type="SUPFAM" id="SSF49464">
    <property type="entry name" value="Carboxypeptidase regulatory domain-like"/>
    <property type="match status" value="1"/>
</dbReference>
<reference evidence="10" key="1">
    <citation type="journal article" date="2023" name="Comput. Struct. Biotechnol. J.">
        <title>Discovery of a novel marine Bacteroidetes with a rich repertoire of carbohydrate-active enzymes.</title>
        <authorList>
            <person name="Chen B."/>
            <person name="Liu G."/>
            <person name="Chen Q."/>
            <person name="Wang H."/>
            <person name="Liu L."/>
            <person name="Tang K."/>
        </authorList>
    </citation>
    <scope>NUCLEOTIDE SEQUENCE</scope>
    <source>
        <strain evidence="10">TK19036</strain>
    </source>
</reference>
<organism evidence="10">
    <name type="scientific">Roseihalotalea indica</name>
    <dbReference type="NCBI Taxonomy" id="2867963"/>
    <lineage>
        <taxon>Bacteria</taxon>
        <taxon>Pseudomonadati</taxon>
        <taxon>Bacteroidota</taxon>
        <taxon>Cytophagia</taxon>
        <taxon>Cytophagales</taxon>
        <taxon>Catalimonadaceae</taxon>
        <taxon>Roseihalotalea</taxon>
    </lineage>
</organism>
<dbReference type="InterPro" id="IPR041700">
    <property type="entry name" value="OMP_b-brl_3"/>
</dbReference>
<sequence>MIYYRELFTTIGLILVAFAAQAQYEISGNIVDGSTGEPVPYANVALYTEGENTVQKGATSDDSGRFTLTDVAEGEYDLEIKFVGYKAFQVEDVQTNQNIKLGTIKMSKSVQELNEVVVEGKAVSRPVETTLEGMMIRPEQNLSNVGGSALDVLRNTPSVIVGQDGGLTIRGSNSPNILINGRNSSLSNDLAQLPASAIKSISIVTNPDAKYDAQGTGGVINIQLKKGSRPGTHGKMELTLGNRYRVNGSARLNHQTKKFNVFGGYNYRSSPSIGSSSSVRETFGENPQTLQQKRRAERDDASHNINYGLDYYFYNSTLSYEGVLELEDERDIDITNSRITTPEGEQILYNERNSVETEDNFTMDNALIYQRQYDREGQDFRVSLSHSYRDDQELQNTTTTSLDNQEVPSTLQRAFNDRTSHVGVGQIDYVRPFDNDNTLEVGAKSTMRWSDTDFRFENFDEATQNWLNNLDVSNRFVYSEQVHAVYGIYSQTLGAWQLSAGSRIEHTRIDTELKNTNEVNDQRYLNIFPSAKALYVLDDQNTFKFTYSRRIDRPNPWRLNPFPDISDTLNVRLGNPKLRPEFIQSLELGHKLTLPSTDLTSNLFYRRVNGLVDWVVEVEDNGVSTRRPTNLASGTTFGLELITTSQINEWWDINGSVSFFRSIIDGTNVNNTFSNEAFAWNAKFTSSFALPADINMQLTGNYEAPEAEAQGFDDARYYADVSFQRDFGEKSQVSVSVRDVFNTYQFGSEARTEEFRQYFVYKRDSRRIYVTYSYAF</sequence>
<dbReference type="InterPro" id="IPR039426">
    <property type="entry name" value="TonB-dep_rcpt-like"/>
</dbReference>
<dbReference type="PANTHER" id="PTHR40980:SF4">
    <property type="entry name" value="TONB-DEPENDENT RECEPTOR-LIKE BETA-BARREL DOMAIN-CONTAINING PROTEIN"/>
    <property type="match status" value="1"/>
</dbReference>
<keyword evidence="4 7" id="KW-0812">Transmembrane</keyword>
<dbReference type="PROSITE" id="PS52016">
    <property type="entry name" value="TONB_DEPENDENT_REC_3"/>
    <property type="match status" value="1"/>
</dbReference>
<dbReference type="Pfam" id="PF07715">
    <property type="entry name" value="Plug"/>
    <property type="match status" value="1"/>
</dbReference>
<evidence type="ECO:0000256" key="4">
    <source>
        <dbReference type="ARBA" id="ARBA00022692"/>
    </source>
</evidence>
<dbReference type="Pfam" id="PF14905">
    <property type="entry name" value="OMP_b-brl_3"/>
    <property type="match status" value="1"/>
</dbReference>
<dbReference type="Pfam" id="PF13715">
    <property type="entry name" value="CarbopepD_reg_2"/>
    <property type="match status" value="1"/>
</dbReference>
<dbReference type="InterPro" id="IPR008969">
    <property type="entry name" value="CarboxyPept-like_regulatory"/>
</dbReference>